<feature type="modified residue" description="4-aspartylphosphate" evidence="2">
    <location>
        <position position="56"/>
    </location>
</feature>
<dbReference type="InterPro" id="IPR001789">
    <property type="entry name" value="Sig_transdc_resp-reg_receiver"/>
</dbReference>
<evidence type="ECO:0000256" key="2">
    <source>
        <dbReference type="PROSITE-ProRule" id="PRU00169"/>
    </source>
</evidence>
<reference evidence="5 6" key="1">
    <citation type="journal article" date="2019" name="Int. J. Syst. Evol. Microbiol.">
        <title>The Global Catalogue of Microorganisms (GCM) 10K type strain sequencing project: providing services to taxonomists for standard genome sequencing and annotation.</title>
        <authorList>
            <consortium name="The Broad Institute Genomics Platform"/>
            <consortium name="The Broad Institute Genome Sequencing Center for Infectious Disease"/>
            <person name="Wu L."/>
            <person name="Ma J."/>
        </authorList>
    </citation>
    <scope>NUCLEOTIDE SEQUENCE [LARGE SCALE GENOMIC DNA]</scope>
    <source>
        <strain evidence="5 6">JCM 10671</strain>
    </source>
</reference>
<name>A0ABN1H8P7_9ACTN</name>
<sequence length="147" mass="16152">MRTPTLRVLVVDDDEPVRRLIRLNLELEGFEVEQAADGRECLTMVRTNPPDVITLDLVMPALDGLTAAARLREAEHSRHIPLVLITAAATPRDRVRADEIGIDAVLTKPFAPQDLVATIRRVAGATVRPPLPAEPARKSEERTSTGH</sequence>
<dbReference type="SUPFAM" id="SSF52172">
    <property type="entry name" value="CheY-like"/>
    <property type="match status" value="1"/>
</dbReference>
<dbReference type="Proteomes" id="UP001500957">
    <property type="component" value="Unassembled WGS sequence"/>
</dbReference>
<comment type="caution">
    <text evidence="5">The sequence shown here is derived from an EMBL/GenBank/DDBJ whole genome shotgun (WGS) entry which is preliminary data.</text>
</comment>
<dbReference type="Gene3D" id="3.40.50.2300">
    <property type="match status" value="1"/>
</dbReference>
<keyword evidence="6" id="KW-1185">Reference proteome</keyword>
<accession>A0ABN1H8P7</accession>
<proteinExistence type="predicted"/>
<dbReference type="InterPro" id="IPR011006">
    <property type="entry name" value="CheY-like_superfamily"/>
</dbReference>
<dbReference type="PANTHER" id="PTHR44591">
    <property type="entry name" value="STRESS RESPONSE REGULATOR PROTEIN 1"/>
    <property type="match status" value="1"/>
</dbReference>
<keyword evidence="1 2" id="KW-0597">Phosphoprotein</keyword>
<evidence type="ECO:0000256" key="3">
    <source>
        <dbReference type="SAM" id="MobiDB-lite"/>
    </source>
</evidence>
<dbReference type="SMART" id="SM00448">
    <property type="entry name" value="REC"/>
    <property type="match status" value="1"/>
</dbReference>
<dbReference type="PANTHER" id="PTHR44591:SF18">
    <property type="entry name" value="REGULATORY PROTEIN"/>
    <property type="match status" value="1"/>
</dbReference>
<evidence type="ECO:0000313" key="6">
    <source>
        <dbReference type="Proteomes" id="UP001500957"/>
    </source>
</evidence>
<dbReference type="InterPro" id="IPR050595">
    <property type="entry name" value="Bact_response_regulator"/>
</dbReference>
<dbReference type="RefSeq" id="WP_344608363.1">
    <property type="nucleotide sequence ID" value="NZ_BAAAHE010000044.1"/>
</dbReference>
<dbReference type="PROSITE" id="PS50110">
    <property type="entry name" value="RESPONSE_REGULATORY"/>
    <property type="match status" value="1"/>
</dbReference>
<evidence type="ECO:0000313" key="5">
    <source>
        <dbReference type="EMBL" id="GAA0633325.1"/>
    </source>
</evidence>
<organism evidence="5 6">
    <name type="scientific">Sporichthya brevicatena</name>
    <dbReference type="NCBI Taxonomy" id="171442"/>
    <lineage>
        <taxon>Bacteria</taxon>
        <taxon>Bacillati</taxon>
        <taxon>Actinomycetota</taxon>
        <taxon>Actinomycetes</taxon>
        <taxon>Sporichthyales</taxon>
        <taxon>Sporichthyaceae</taxon>
        <taxon>Sporichthya</taxon>
    </lineage>
</organism>
<evidence type="ECO:0000256" key="1">
    <source>
        <dbReference type="ARBA" id="ARBA00022553"/>
    </source>
</evidence>
<gene>
    <name evidence="5" type="ORF">GCM10009547_41600</name>
</gene>
<feature type="compositionally biased region" description="Basic and acidic residues" evidence="3">
    <location>
        <begin position="135"/>
        <end position="147"/>
    </location>
</feature>
<feature type="domain" description="Response regulatory" evidence="4">
    <location>
        <begin position="7"/>
        <end position="123"/>
    </location>
</feature>
<protein>
    <submittedName>
        <fullName evidence="5">Response regulator</fullName>
    </submittedName>
</protein>
<feature type="region of interest" description="Disordered" evidence="3">
    <location>
        <begin position="127"/>
        <end position="147"/>
    </location>
</feature>
<dbReference type="EMBL" id="BAAAHE010000044">
    <property type="protein sequence ID" value="GAA0633325.1"/>
    <property type="molecule type" value="Genomic_DNA"/>
</dbReference>
<evidence type="ECO:0000259" key="4">
    <source>
        <dbReference type="PROSITE" id="PS50110"/>
    </source>
</evidence>
<dbReference type="Pfam" id="PF00072">
    <property type="entry name" value="Response_reg"/>
    <property type="match status" value="1"/>
</dbReference>